<accession>A0AB38XLT6</accession>
<dbReference type="InterPro" id="IPR006027">
    <property type="entry name" value="NusB_RsmB_TIM44"/>
</dbReference>
<dbReference type="Gene3D" id="1.10.940.10">
    <property type="entry name" value="NusB-like"/>
    <property type="match status" value="1"/>
</dbReference>
<dbReference type="Pfam" id="PF01029">
    <property type="entry name" value="NusB"/>
    <property type="match status" value="1"/>
</dbReference>
<evidence type="ECO:0000313" key="10">
    <source>
        <dbReference type="Proteomes" id="UP001211044"/>
    </source>
</evidence>
<name>A0AB38XLT6_9ACTO</name>
<dbReference type="SUPFAM" id="SSF48013">
    <property type="entry name" value="NusB-like"/>
    <property type="match status" value="1"/>
</dbReference>
<dbReference type="KEGG" id="wne:PIG85_05585"/>
<evidence type="ECO:0000256" key="6">
    <source>
        <dbReference type="HAMAP-Rule" id="MF_00073"/>
    </source>
</evidence>
<keyword evidence="5 6" id="KW-0804">Transcription</keyword>
<organism evidence="9 10">
    <name type="scientific">Winkia neuii subsp. anitrata</name>
    <dbReference type="NCBI Taxonomy" id="29318"/>
    <lineage>
        <taxon>Bacteria</taxon>
        <taxon>Bacillati</taxon>
        <taxon>Actinomycetota</taxon>
        <taxon>Actinomycetes</taxon>
        <taxon>Actinomycetales</taxon>
        <taxon>Actinomycetaceae</taxon>
        <taxon>Winkia</taxon>
    </lineage>
</organism>
<dbReference type="RefSeq" id="WP_271694269.1">
    <property type="nucleotide sequence ID" value="NZ_CP116394.1"/>
</dbReference>
<keyword evidence="4 6" id="KW-0805">Transcription regulation</keyword>
<dbReference type="GO" id="GO:0006353">
    <property type="term" value="P:DNA-templated transcription termination"/>
    <property type="evidence" value="ECO:0007669"/>
    <property type="project" value="UniProtKB-UniRule"/>
</dbReference>
<dbReference type="Proteomes" id="UP001211044">
    <property type="component" value="Chromosome"/>
</dbReference>
<dbReference type="NCBIfam" id="TIGR01951">
    <property type="entry name" value="nusB"/>
    <property type="match status" value="1"/>
</dbReference>
<evidence type="ECO:0000256" key="5">
    <source>
        <dbReference type="ARBA" id="ARBA00023163"/>
    </source>
</evidence>
<dbReference type="InterPro" id="IPR035926">
    <property type="entry name" value="NusB-like_sf"/>
</dbReference>
<evidence type="ECO:0000256" key="3">
    <source>
        <dbReference type="ARBA" id="ARBA00022884"/>
    </source>
</evidence>
<reference evidence="9" key="1">
    <citation type="submission" date="2023-01" db="EMBL/GenBank/DDBJ databases">
        <title>Comparative Genomic Analysis of the Clinically-Derived Winkia Strain NY0527 Provides Evidence into the Taxonomic Reassignment of Winkia neuii and Characterizes Their Virulence Traits.</title>
        <authorList>
            <person name="Cai X."/>
            <person name="Peng Y."/>
            <person name="Li M."/>
            <person name="Qiu Y."/>
            <person name="Wang Y."/>
            <person name="Xu L."/>
            <person name="Hou Q."/>
        </authorList>
    </citation>
    <scope>NUCLEOTIDE SEQUENCE</scope>
    <source>
        <strain evidence="9">NY0527</strain>
    </source>
</reference>
<evidence type="ECO:0000256" key="2">
    <source>
        <dbReference type="ARBA" id="ARBA00022814"/>
    </source>
</evidence>
<dbReference type="GO" id="GO:0005829">
    <property type="term" value="C:cytosol"/>
    <property type="evidence" value="ECO:0007669"/>
    <property type="project" value="TreeGrafter"/>
</dbReference>
<comment type="function">
    <text evidence="6">Involved in transcription antitermination. Required for transcription of ribosomal RNA (rRNA) genes. Binds specifically to the boxA antiterminator sequence of the ribosomal RNA (rrn) operons.</text>
</comment>
<dbReference type="PANTHER" id="PTHR11078">
    <property type="entry name" value="N UTILIZATION SUBSTANCE PROTEIN B-RELATED"/>
    <property type="match status" value="1"/>
</dbReference>
<dbReference type="HAMAP" id="MF_00073">
    <property type="entry name" value="NusB"/>
    <property type="match status" value="1"/>
</dbReference>
<dbReference type="InterPro" id="IPR011605">
    <property type="entry name" value="NusB_fam"/>
</dbReference>
<proteinExistence type="inferred from homology"/>
<evidence type="ECO:0000256" key="4">
    <source>
        <dbReference type="ARBA" id="ARBA00023015"/>
    </source>
</evidence>
<gene>
    <name evidence="6 9" type="primary">nusB</name>
    <name evidence="9" type="ORF">PIG85_05585</name>
</gene>
<dbReference type="GO" id="GO:0031564">
    <property type="term" value="P:transcription antitermination"/>
    <property type="evidence" value="ECO:0007669"/>
    <property type="project" value="UniProtKB-KW"/>
</dbReference>
<feature type="compositionally biased region" description="Acidic residues" evidence="7">
    <location>
        <begin position="186"/>
        <end position="216"/>
    </location>
</feature>
<dbReference type="AlphaFoldDB" id="A0AB38XLT6"/>
<sequence length="275" mass="29207">MSRKKNRKFTGRTKARSRAVDTLFEADQRGFGSTPERIKDLARARQVVSTAQTGIPPYAYQIVLGVADHVNEIDEAISANATNWTLDRMPGVDLAILRVGAWEIMFNDEIDGPVAIKEAMAISEVIASDTTPAFVNAILDRILKVSKARQAVFGSATVPEDFAEGVDLPAKETLPEGSVVVPVEEAGSDQEDNAGEAGTEDADTAELSDAAGEDAVEAAKAPTDKVEVPSEEPDQSVRAEEATEADAPPRPGADSVAQALANLAAGDFLEDEEEE</sequence>
<dbReference type="EMBL" id="CP116394">
    <property type="protein sequence ID" value="WCE45149.1"/>
    <property type="molecule type" value="Genomic_DNA"/>
</dbReference>
<evidence type="ECO:0000313" key="9">
    <source>
        <dbReference type="EMBL" id="WCE45149.1"/>
    </source>
</evidence>
<dbReference type="PANTHER" id="PTHR11078:SF3">
    <property type="entry name" value="ANTITERMINATION NUSB DOMAIN-CONTAINING PROTEIN"/>
    <property type="match status" value="1"/>
</dbReference>
<dbReference type="GO" id="GO:0003723">
    <property type="term" value="F:RNA binding"/>
    <property type="evidence" value="ECO:0007669"/>
    <property type="project" value="UniProtKB-UniRule"/>
</dbReference>
<evidence type="ECO:0000256" key="7">
    <source>
        <dbReference type="SAM" id="MobiDB-lite"/>
    </source>
</evidence>
<keyword evidence="2 6" id="KW-0889">Transcription antitermination</keyword>
<keyword evidence="3 6" id="KW-0694">RNA-binding</keyword>
<protein>
    <recommendedName>
        <fullName evidence="6">Transcription antitermination protein NusB</fullName>
    </recommendedName>
    <alternativeName>
        <fullName evidence="6">Antitermination factor NusB</fullName>
    </alternativeName>
</protein>
<evidence type="ECO:0000259" key="8">
    <source>
        <dbReference type="Pfam" id="PF01029"/>
    </source>
</evidence>
<evidence type="ECO:0000256" key="1">
    <source>
        <dbReference type="ARBA" id="ARBA00005952"/>
    </source>
</evidence>
<comment type="similarity">
    <text evidence="1 6">Belongs to the NusB family.</text>
</comment>
<feature type="region of interest" description="Disordered" evidence="7">
    <location>
        <begin position="185"/>
        <end position="255"/>
    </location>
</feature>
<feature type="domain" description="NusB/RsmB/TIM44" evidence="8">
    <location>
        <begin position="14"/>
        <end position="144"/>
    </location>
</feature>